<evidence type="ECO:0000256" key="3">
    <source>
        <dbReference type="PROSITE-ProRule" id="PRU00023"/>
    </source>
</evidence>
<dbReference type="PANTHER" id="PTHR24186">
    <property type="entry name" value="PROTEIN PHOSPHATASE 1 REGULATORY SUBUNIT"/>
    <property type="match status" value="1"/>
</dbReference>
<reference evidence="4" key="2">
    <citation type="submission" date="2018-10" db="UniProtKB">
        <authorList>
            <consortium name="EnsemblPlants"/>
        </authorList>
    </citation>
    <scope>IDENTIFICATION</scope>
</reference>
<dbReference type="EnsemblPlants" id="TraesCS5B02G352800.1">
    <property type="protein sequence ID" value="TraesCS5B02G352800.1"/>
    <property type="gene ID" value="TraesCS5B02G352800"/>
</dbReference>
<dbReference type="InterPro" id="IPR002110">
    <property type="entry name" value="Ankyrin_rpt"/>
</dbReference>
<dbReference type="PROSITE" id="PS50297">
    <property type="entry name" value="ANK_REP_REGION"/>
    <property type="match status" value="1"/>
</dbReference>
<dbReference type="Gene3D" id="1.25.40.20">
    <property type="entry name" value="Ankyrin repeat-containing domain"/>
    <property type="match status" value="3"/>
</dbReference>
<evidence type="ECO:0000256" key="1">
    <source>
        <dbReference type="ARBA" id="ARBA00022737"/>
    </source>
</evidence>
<dbReference type="Proteomes" id="UP000019116">
    <property type="component" value="Chromosome 5B"/>
</dbReference>
<dbReference type="SMR" id="A0A3B6LS66"/>
<organism evidence="4">
    <name type="scientific">Triticum aestivum</name>
    <name type="common">Wheat</name>
    <dbReference type="NCBI Taxonomy" id="4565"/>
    <lineage>
        <taxon>Eukaryota</taxon>
        <taxon>Viridiplantae</taxon>
        <taxon>Streptophyta</taxon>
        <taxon>Embryophyta</taxon>
        <taxon>Tracheophyta</taxon>
        <taxon>Spermatophyta</taxon>
        <taxon>Magnoliopsida</taxon>
        <taxon>Liliopsida</taxon>
        <taxon>Poales</taxon>
        <taxon>Poaceae</taxon>
        <taxon>BOP clade</taxon>
        <taxon>Pooideae</taxon>
        <taxon>Triticodae</taxon>
        <taxon>Triticeae</taxon>
        <taxon>Triticinae</taxon>
        <taxon>Triticum</taxon>
    </lineage>
</organism>
<dbReference type="SUPFAM" id="SSF48403">
    <property type="entry name" value="Ankyrin repeat"/>
    <property type="match status" value="2"/>
</dbReference>
<accession>A0A3B6LS66</accession>
<reference evidence="4" key="1">
    <citation type="submission" date="2018-08" db="EMBL/GenBank/DDBJ databases">
        <authorList>
            <person name="Rossello M."/>
        </authorList>
    </citation>
    <scope>NUCLEOTIDE SEQUENCE [LARGE SCALE GENOMIC DNA]</scope>
    <source>
        <strain evidence="4">cv. Chinese Spring</strain>
    </source>
</reference>
<dbReference type="STRING" id="4565.A0A3B6LS66"/>
<name>A0A3B6LS66_WHEAT</name>
<protein>
    <submittedName>
        <fullName evidence="4">Uncharacterized protein</fullName>
    </submittedName>
</protein>
<feature type="repeat" description="ANK" evidence="3">
    <location>
        <begin position="171"/>
        <end position="203"/>
    </location>
</feature>
<dbReference type="Gramene" id="TraesCS5B03G0883000.1">
    <property type="protein sequence ID" value="TraesCS5B03G0883000.1.CDS"/>
    <property type="gene ID" value="TraesCS5B03G0883000"/>
</dbReference>
<dbReference type="SMART" id="SM00248">
    <property type="entry name" value="ANK"/>
    <property type="match status" value="7"/>
</dbReference>
<dbReference type="Pfam" id="PF00023">
    <property type="entry name" value="Ank"/>
    <property type="match status" value="1"/>
</dbReference>
<evidence type="ECO:0000256" key="2">
    <source>
        <dbReference type="ARBA" id="ARBA00023043"/>
    </source>
</evidence>
<sequence>MDAKPMVATDRGDVKKLKDLLNQEDAMAMVVVTATSKKPPGEDQPPAGNIINPLLLASARGGSWEALNLLLEREDAKKPQMMVPTRKFLQLIARSSSAQGRIPVSAAGDVEEGVDDQPVSSVAAGALLKGLTPQGDTALHVVTNGGGRNFLKYAGIICNRDKRILFSRNHNGDTPLHRAARVGQPRMVSYLIHLAAREGADTKLRFLRMENNRHETALHQAVRFEYGRGLRYEEKEAFIGAADPAREEKNKRDEIGGVLNEDGKSLGDAEGTPEERNIVKLLMGADAELANYPADGVSPLYLAILLGKSTIALILYHMSRGNLSHSGADGQNALHVAVLRDRVMVEFLVHWNRSLTAQVDKDGSTPLHFASSVYFRTGSDLRFMFLRTLPWCRFVWIPWGKKIHDLVFNANPAALYQADKDGYFPIHVAASVGLKDVVQFFFNDYPDSAGLCDAKGRTFLHVAVDKEEFDIVSYVCRTPSLAWILNMQDNDGNTALHLAIEARNFKIFCALFGSRRVCLNRINNQGETLRDLAKSKVPHGISYIENPECKIHEVLWRAETSTVPFERISFMKDT</sequence>
<evidence type="ECO:0000313" key="5">
    <source>
        <dbReference type="Proteomes" id="UP000019116"/>
    </source>
</evidence>
<dbReference type="OMA" id="AESRIHM"/>
<dbReference type="PANTHER" id="PTHR24186:SF50">
    <property type="entry name" value="ANKYRIN REPEAT-CONTAINING PROTEIN ITN1-LIKE ISOFORM X1"/>
    <property type="match status" value="1"/>
</dbReference>
<dbReference type="Pfam" id="PF12796">
    <property type="entry name" value="Ank_2"/>
    <property type="match status" value="1"/>
</dbReference>
<evidence type="ECO:0000313" key="4">
    <source>
        <dbReference type="EnsemblPlants" id="TraesCS5B02G352800.1"/>
    </source>
</evidence>
<dbReference type="PROSITE" id="PS50088">
    <property type="entry name" value="ANK_REPEAT"/>
    <property type="match status" value="1"/>
</dbReference>
<dbReference type="OrthoDB" id="686324at2759"/>
<keyword evidence="2 3" id="KW-0040">ANK repeat</keyword>
<dbReference type="Gramene" id="TraesCS5B02G352800.1">
    <property type="protein sequence ID" value="TraesCS5B02G352800.1"/>
    <property type="gene ID" value="TraesCS5B02G352800"/>
</dbReference>
<dbReference type="InterPro" id="IPR036770">
    <property type="entry name" value="Ankyrin_rpt-contain_sf"/>
</dbReference>
<proteinExistence type="predicted"/>
<dbReference type="AlphaFoldDB" id="A0A3B6LS66"/>
<keyword evidence="5" id="KW-1185">Reference proteome</keyword>
<keyword evidence="1" id="KW-0677">Repeat</keyword>